<keyword evidence="6 8" id="KW-1133">Transmembrane helix</keyword>
<evidence type="ECO:0000256" key="7">
    <source>
        <dbReference type="ARBA" id="ARBA00023136"/>
    </source>
</evidence>
<dbReference type="InterPro" id="IPR020846">
    <property type="entry name" value="MFS_dom"/>
</dbReference>
<reference evidence="10" key="1">
    <citation type="submission" date="2022-01" db="EMBL/GenBank/DDBJ databases">
        <authorList>
            <person name="King R."/>
        </authorList>
    </citation>
    <scope>NUCLEOTIDE SEQUENCE</scope>
</reference>
<organism evidence="10 11">
    <name type="scientific">Phaedon cochleariae</name>
    <name type="common">Mustard beetle</name>
    <dbReference type="NCBI Taxonomy" id="80249"/>
    <lineage>
        <taxon>Eukaryota</taxon>
        <taxon>Metazoa</taxon>
        <taxon>Ecdysozoa</taxon>
        <taxon>Arthropoda</taxon>
        <taxon>Hexapoda</taxon>
        <taxon>Insecta</taxon>
        <taxon>Pterygota</taxon>
        <taxon>Neoptera</taxon>
        <taxon>Endopterygota</taxon>
        <taxon>Coleoptera</taxon>
        <taxon>Polyphaga</taxon>
        <taxon>Cucujiformia</taxon>
        <taxon>Chrysomeloidea</taxon>
        <taxon>Chrysomelidae</taxon>
        <taxon>Chrysomelinae</taxon>
        <taxon>Chrysomelini</taxon>
        <taxon>Phaedon</taxon>
    </lineage>
</organism>
<dbReference type="InterPro" id="IPR050549">
    <property type="entry name" value="MFS_Trehalose_Transporter"/>
</dbReference>
<dbReference type="SUPFAM" id="SSF103473">
    <property type="entry name" value="MFS general substrate transporter"/>
    <property type="match status" value="1"/>
</dbReference>
<evidence type="ECO:0000256" key="3">
    <source>
        <dbReference type="ARBA" id="ARBA00022475"/>
    </source>
</evidence>
<dbReference type="AlphaFoldDB" id="A0A9P0DBP4"/>
<evidence type="ECO:0000256" key="5">
    <source>
        <dbReference type="ARBA" id="ARBA00022692"/>
    </source>
</evidence>
<dbReference type="InterPro" id="IPR036259">
    <property type="entry name" value="MFS_trans_sf"/>
</dbReference>
<keyword evidence="5 8" id="KW-0812">Transmembrane</keyword>
<reference evidence="10" key="2">
    <citation type="submission" date="2022-10" db="EMBL/GenBank/DDBJ databases">
        <authorList>
            <consortium name="ENA_rothamsted_submissions"/>
            <consortium name="culmorum"/>
            <person name="King R."/>
        </authorList>
    </citation>
    <scope>NUCLEOTIDE SEQUENCE</scope>
</reference>
<dbReference type="GO" id="GO:0005886">
    <property type="term" value="C:plasma membrane"/>
    <property type="evidence" value="ECO:0007669"/>
    <property type="project" value="UniProtKB-SubCell"/>
</dbReference>
<evidence type="ECO:0000256" key="2">
    <source>
        <dbReference type="ARBA" id="ARBA00022448"/>
    </source>
</evidence>
<feature type="transmembrane region" description="Helical" evidence="8">
    <location>
        <begin position="178"/>
        <end position="196"/>
    </location>
</feature>
<evidence type="ECO:0000259" key="9">
    <source>
        <dbReference type="PROSITE" id="PS50850"/>
    </source>
</evidence>
<comment type="subcellular location">
    <subcellularLocation>
        <location evidence="1">Cell membrane</location>
        <topology evidence="1">Multi-pass membrane protein</topology>
    </subcellularLocation>
</comment>
<name>A0A9P0DBP4_PHACE</name>
<feature type="transmembrane region" description="Helical" evidence="8">
    <location>
        <begin position="324"/>
        <end position="345"/>
    </location>
</feature>
<evidence type="ECO:0000313" key="10">
    <source>
        <dbReference type="EMBL" id="CAH1119605.1"/>
    </source>
</evidence>
<sequence length="465" mass="51623">MMMRKKVEDEAITEEAKDWPQILAVILGCLSALTSGLLISWTSPFMPKITQDKVNYDITEDQASYFTALNMAAICIVSPMTISISDSIGRKKAILLTAIPHSLSWIIKATSTNLYALYAARFLVGCGDALQFSSLPIYLGEITTPKVRGIWGCNMTCSMFLGQFLINVIGAYFSIKETAYICLIVPVIFVLTFSFMPESPYFYIIKGRDEEAKESLRWLRRMKNVDKEFNELQVAIKRQMSESGTWRDLVMIKSNRSALIAGIFLRVAQLYSGMFAFAAYNQDIFAKSGGSVGPAVSSMIYMGVSFVLNTLSSVFSSKLGRRKSYVTSSVLASIALLAEAVYFYLEAYQPDVDLSGVKWFPLADMMAFVLFCSFGIGLLPTLMLSELFSVSVKAKGVCVVTTIFGLMTVITNILFYNINLYVGLWASFFLFCGCTMLAAVLVNFLVPETKGKTLEEIQDILRGVK</sequence>
<evidence type="ECO:0000256" key="6">
    <source>
        <dbReference type="ARBA" id="ARBA00022989"/>
    </source>
</evidence>
<feature type="transmembrane region" description="Helical" evidence="8">
    <location>
        <begin position="257"/>
        <end position="280"/>
    </location>
</feature>
<feature type="transmembrane region" description="Helical" evidence="8">
    <location>
        <begin position="63"/>
        <end position="82"/>
    </location>
</feature>
<dbReference type="InterPro" id="IPR005828">
    <property type="entry name" value="MFS_sugar_transport-like"/>
</dbReference>
<feature type="transmembrane region" description="Helical" evidence="8">
    <location>
        <begin position="424"/>
        <end position="446"/>
    </location>
</feature>
<feature type="transmembrane region" description="Helical" evidence="8">
    <location>
        <begin position="151"/>
        <end position="172"/>
    </location>
</feature>
<keyword evidence="4" id="KW-0762">Sugar transport</keyword>
<dbReference type="PROSITE" id="PS51257">
    <property type="entry name" value="PROKAR_LIPOPROTEIN"/>
    <property type="match status" value="1"/>
</dbReference>
<dbReference type="GO" id="GO:0022857">
    <property type="term" value="F:transmembrane transporter activity"/>
    <property type="evidence" value="ECO:0007669"/>
    <property type="project" value="InterPro"/>
</dbReference>
<keyword evidence="7 8" id="KW-0472">Membrane</keyword>
<dbReference type="Proteomes" id="UP001153737">
    <property type="component" value="Chromosome 13"/>
</dbReference>
<dbReference type="PANTHER" id="PTHR48021:SF46">
    <property type="entry name" value="MAJOR FACILITATOR SUPERFAMILY (MFS) PROFILE DOMAIN-CONTAINING PROTEIN"/>
    <property type="match status" value="1"/>
</dbReference>
<feature type="transmembrane region" description="Helical" evidence="8">
    <location>
        <begin position="365"/>
        <end position="384"/>
    </location>
</feature>
<feature type="domain" description="Major facilitator superfamily (MFS) profile" evidence="9">
    <location>
        <begin position="20"/>
        <end position="450"/>
    </location>
</feature>
<gene>
    <name evidence="10" type="ORF">PHAECO_LOCUS3541</name>
</gene>
<dbReference type="EMBL" id="OU896719">
    <property type="protein sequence ID" value="CAH1119605.1"/>
    <property type="molecule type" value="Genomic_DNA"/>
</dbReference>
<evidence type="ECO:0000256" key="4">
    <source>
        <dbReference type="ARBA" id="ARBA00022597"/>
    </source>
</evidence>
<dbReference type="PANTHER" id="PTHR48021">
    <property type="match status" value="1"/>
</dbReference>
<feature type="transmembrane region" description="Helical" evidence="8">
    <location>
        <begin position="396"/>
        <end position="418"/>
    </location>
</feature>
<accession>A0A9P0DBP4</accession>
<keyword evidence="11" id="KW-1185">Reference proteome</keyword>
<keyword evidence="2" id="KW-0813">Transport</keyword>
<evidence type="ECO:0000313" key="11">
    <source>
        <dbReference type="Proteomes" id="UP001153737"/>
    </source>
</evidence>
<protein>
    <recommendedName>
        <fullName evidence="9">Major facilitator superfamily (MFS) profile domain-containing protein</fullName>
    </recommendedName>
</protein>
<feature type="transmembrane region" description="Helical" evidence="8">
    <location>
        <begin position="292"/>
        <end position="312"/>
    </location>
</feature>
<evidence type="ECO:0000256" key="1">
    <source>
        <dbReference type="ARBA" id="ARBA00004651"/>
    </source>
</evidence>
<feature type="transmembrane region" description="Helical" evidence="8">
    <location>
        <begin position="21"/>
        <end position="43"/>
    </location>
</feature>
<dbReference type="PROSITE" id="PS50850">
    <property type="entry name" value="MFS"/>
    <property type="match status" value="1"/>
</dbReference>
<proteinExistence type="predicted"/>
<dbReference type="Pfam" id="PF00083">
    <property type="entry name" value="Sugar_tr"/>
    <property type="match status" value="1"/>
</dbReference>
<dbReference type="OrthoDB" id="6133115at2759"/>
<evidence type="ECO:0000256" key="8">
    <source>
        <dbReference type="SAM" id="Phobius"/>
    </source>
</evidence>
<keyword evidence="3" id="KW-1003">Cell membrane</keyword>
<dbReference type="Gene3D" id="1.20.1250.20">
    <property type="entry name" value="MFS general substrate transporter like domains"/>
    <property type="match status" value="1"/>
</dbReference>
<dbReference type="FunFam" id="1.20.1250.20:FF:000218">
    <property type="entry name" value="facilitated trehalose transporter Tret1"/>
    <property type="match status" value="1"/>
</dbReference>